<dbReference type="Proteomes" id="UP000595610">
    <property type="component" value="Chromosome 1"/>
</dbReference>
<gene>
    <name evidence="1" type="ORF">I6I06_09225</name>
</gene>
<accession>A0A7T4MZN3</accession>
<reference evidence="1 2" key="1">
    <citation type="submission" date="2020-12" db="EMBL/GenBank/DDBJ databases">
        <title>FDA dAtabase for Regulatory Grade micrObial Sequences (FDA-ARGOS): Supporting development and validation of Infectious Disease Dx tests.</title>
        <authorList>
            <person name="Nelson B."/>
            <person name="Plummer A."/>
            <person name="Tallon L."/>
            <person name="Sadzewicz L."/>
            <person name="Zhao X."/>
            <person name="Boylan J."/>
            <person name="Ott S."/>
            <person name="Bowen H."/>
            <person name="Vavikolanu K."/>
            <person name="Mehta A."/>
            <person name="Aluvathingal J."/>
            <person name="Nadendla S."/>
            <person name="Myers T."/>
            <person name="Yan Y."/>
            <person name="Sichtig H."/>
        </authorList>
    </citation>
    <scope>NUCLEOTIDE SEQUENCE [LARGE SCALE GENOMIC DNA]</scope>
    <source>
        <strain evidence="1 2">FDAARGOS_1049</strain>
    </source>
</reference>
<dbReference type="AlphaFoldDB" id="A0A7T4MZN3"/>
<name>A0A7T4MZN3_9BURK</name>
<protein>
    <submittedName>
        <fullName evidence="1">Uncharacterized protein</fullName>
    </submittedName>
</protein>
<keyword evidence="2" id="KW-1185">Reference proteome</keyword>
<dbReference type="EMBL" id="CP066075">
    <property type="protein sequence ID" value="QQC62521.1"/>
    <property type="molecule type" value="Genomic_DNA"/>
</dbReference>
<dbReference type="KEGG" id="pgis:I6I06_09225"/>
<dbReference type="RefSeq" id="WP_157004255.1">
    <property type="nucleotide sequence ID" value="NZ_CP066075.1"/>
</dbReference>
<evidence type="ECO:0000313" key="1">
    <source>
        <dbReference type="EMBL" id="QQC62521.1"/>
    </source>
</evidence>
<organism evidence="1 2">
    <name type="scientific">Paraburkholderia ginsengisoli</name>
    <dbReference type="NCBI Taxonomy" id="311231"/>
    <lineage>
        <taxon>Bacteria</taxon>
        <taxon>Pseudomonadati</taxon>
        <taxon>Pseudomonadota</taxon>
        <taxon>Betaproteobacteria</taxon>
        <taxon>Burkholderiales</taxon>
        <taxon>Burkholderiaceae</taxon>
        <taxon>Paraburkholderia</taxon>
    </lineage>
</organism>
<sequence>MLAAVVAFIQISSSREILSMWARWPNIAAPDTRITGTVPALYLTGKKIEGEQQIGCSAA</sequence>
<proteinExistence type="predicted"/>
<evidence type="ECO:0000313" key="2">
    <source>
        <dbReference type="Proteomes" id="UP000595610"/>
    </source>
</evidence>